<feature type="transmembrane region" description="Helical" evidence="1">
    <location>
        <begin position="213"/>
        <end position="238"/>
    </location>
</feature>
<keyword evidence="1" id="KW-0472">Membrane</keyword>
<dbReference type="AlphaFoldDB" id="A0A3G6JD12"/>
<protein>
    <recommendedName>
        <fullName evidence="4">Type II secretion system protein GspF domain-containing protein</fullName>
    </recommendedName>
</protein>
<evidence type="ECO:0000256" key="1">
    <source>
        <dbReference type="SAM" id="Phobius"/>
    </source>
</evidence>
<evidence type="ECO:0000313" key="3">
    <source>
        <dbReference type="Proteomes" id="UP000269019"/>
    </source>
</evidence>
<dbReference type="PANTHER" id="PTHR35007:SF4">
    <property type="entry name" value="CONSERVED TRANSMEMBRANE PROTEIN-RELATED"/>
    <property type="match status" value="1"/>
</dbReference>
<keyword evidence="1" id="KW-1133">Transmembrane helix</keyword>
<dbReference type="EMBL" id="CP033896">
    <property type="protein sequence ID" value="AZA14550.1"/>
    <property type="molecule type" value="Genomic_DNA"/>
</dbReference>
<dbReference type="PANTHER" id="PTHR35007">
    <property type="entry name" value="INTEGRAL MEMBRANE PROTEIN-RELATED"/>
    <property type="match status" value="1"/>
</dbReference>
<name>A0A3G6JD12_9CORY</name>
<evidence type="ECO:0008006" key="4">
    <source>
        <dbReference type="Google" id="ProtNLM"/>
    </source>
</evidence>
<dbReference type="Proteomes" id="UP000269019">
    <property type="component" value="Chromosome"/>
</dbReference>
<proteinExistence type="predicted"/>
<dbReference type="KEGG" id="ccho:CCHOA_10860"/>
<feature type="transmembrane region" description="Helical" evidence="1">
    <location>
        <begin position="244"/>
        <end position="265"/>
    </location>
</feature>
<organism evidence="2 3">
    <name type="scientific">Corynebacterium choanae</name>
    <dbReference type="NCBI Taxonomy" id="1862358"/>
    <lineage>
        <taxon>Bacteria</taxon>
        <taxon>Bacillati</taxon>
        <taxon>Actinomycetota</taxon>
        <taxon>Actinomycetes</taxon>
        <taxon>Mycobacteriales</taxon>
        <taxon>Corynebacteriaceae</taxon>
        <taxon>Corynebacterium</taxon>
    </lineage>
</organism>
<gene>
    <name evidence="2" type="ORF">CCHOA_10860</name>
</gene>
<sequence>MWGLVVAAALSLLLGEHAPTRRIPGQTGAATPTRAPALSVKIIATFIASWVLLRVALHSWILCGSVCLVIAAVTWVGWRTITARAVIERNECSAQMLSAVAYQLRAGVPMHVALGRVADSHRINNRHSSPIAAVFRQAARATALGREGYLELIQAGDRLPYVTVAGALWQVAALHGIGAAELFVQAAHSAAADVRHARNTAAQLTGPRTSAAVLAALPIAGIGLGSVIGAKPLAFLIHDPTGKLLAVVGCVLLSGGLLCADWIIGRAMHTPGLSRQPLHQTPASSREG</sequence>
<dbReference type="OrthoDB" id="4421971at2"/>
<accession>A0A3G6JD12</accession>
<reference evidence="2 3" key="1">
    <citation type="submission" date="2018-11" db="EMBL/GenBank/DDBJ databases">
        <authorList>
            <person name="Kleinhagauer T."/>
            <person name="Glaeser S.P."/>
            <person name="Spergser J."/>
            <person name="Ruckert C."/>
            <person name="Kaempfer P."/>
            <person name="Busse H.-J."/>
        </authorList>
    </citation>
    <scope>NUCLEOTIDE SEQUENCE [LARGE SCALE GENOMIC DNA]</scope>
    <source>
        <strain evidence="2 3">200CH</strain>
    </source>
</reference>
<keyword evidence="3" id="KW-1185">Reference proteome</keyword>
<feature type="transmembrane region" description="Helical" evidence="1">
    <location>
        <begin position="57"/>
        <end position="78"/>
    </location>
</feature>
<evidence type="ECO:0000313" key="2">
    <source>
        <dbReference type="EMBL" id="AZA14550.1"/>
    </source>
</evidence>
<keyword evidence="1" id="KW-0812">Transmembrane</keyword>